<dbReference type="SUPFAM" id="SSF51735">
    <property type="entry name" value="NAD(P)-binding Rossmann-fold domains"/>
    <property type="match status" value="1"/>
</dbReference>
<dbReference type="EMBL" id="CAEZZB010000136">
    <property type="protein sequence ID" value="CAB4752898.1"/>
    <property type="molecule type" value="Genomic_DNA"/>
</dbReference>
<gene>
    <name evidence="3" type="ORF">UFOPK1795_01180</name>
    <name evidence="4" type="ORF">UFOPK2275_00873</name>
    <name evidence="5" type="ORF">UFOPK2816_00922</name>
</gene>
<evidence type="ECO:0000313" key="4">
    <source>
        <dbReference type="EMBL" id="CAB4667047.1"/>
    </source>
</evidence>
<sequence length="334" mass="35330">MIKVAVVGAGYMGSLHASCIANNPRAKLVAVVDINAAAGNALADRYGARYLPSVADALNSEIDAFIVALPDRLHVAAAVEILQAGRPVLVEKPLADTLEGARAIASAARSSDSRVMAGHILRFDPRYAAAAESVRRGDIGEVVHVTAGRFGTRNIGMKLKGSSSVCFYIGVHDVDAIQWITGTRIERVYSRSVSKIMPLQGVDSEDAIMSTLDLSGGAIGSLFNSWSRPDHGPFVIDGRFELVGTEGTLEIDVRDHGLRILGPDGYRIPDGLHWPEVNGHIVGDLAAEVDHFLSCVISDAPFTQAIEEAMGAVAVNDAILRSVASGNPESVESI</sequence>
<evidence type="ECO:0000259" key="2">
    <source>
        <dbReference type="Pfam" id="PF22725"/>
    </source>
</evidence>
<reference evidence="3" key="1">
    <citation type="submission" date="2020-05" db="EMBL/GenBank/DDBJ databases">
        <authorList>
            <person name="Chiriac C."/>
            <person name="Salcher M."/>
            <person name="Ghai R."/>
            <person name="Kavagutti S V."/>
        </authorList>
    </citation>
    <scope>NUCLEOTIDE SEQUENCE</scope>
</reference>
<dbReference type="AlphaFoldDB" id="A0A6J6GPZ5"/>
<name>A0A6J6GPZ5_9ZZZZ</name>
<dbReference type="Gene3D" id="3.40.50.720">
    <property type="entry name" value="NAD(P)-binding Rossmann-like Domain"/>
    <property type="match status" value="1"/>
</dbReference>
<accession>A0A6J6GPZ5</accession>
<evidence type="ECO:0000313" key="5">
    <source>
        <dbReference type="EMBL" id="CAB4752898.1"/>
    </source>
</evidence>
<dbReference type="EMBL" id="CAEZUG010000088">
    <property type="protein sequence ID" value="CAB4600945.1"/>
    <property type="molecule type" value="Genomic_DNA"/>
</dbReference>
<dbReference type="PANTHER" id="PTHR43377">
    <property type="entry name" value="BILIVERDIN REDUCTASE A"/>
    <property type="match status" value="1"/>
</dbReference>
<dbReference type="InterPro" id="IPR055170">
    <property type="entry name" value="GFO_IDH_MocA-like_dom"/>
</dbReference>
<feature type="domain" description="GFO/IDH/MocA-like oxidoreductase" evidence="2">
    <location>
        <begin position="127"/>
        <end position="250"/>
    </location>
</feature>
<dbReference type="Gene3D" id="3.30.360.10">
    <property type="entry name" value="Dihydrodipicolinate Reductase, domain 2"/>
    <property type="match status" value="1"/>
</dbReference>
<feature type="domain" description="Gfo/Idh/MocA-like oxidoreductase N-terminal" evidence="1">
    <location>
        <begin position="2"/>
        <end position="119"/>
    </location>
</feature>
<organism evidence="3">
    <name type="scientific">freshwater metagenome</name>
    <dbReference type="NCBI Taxonomy" id="449393"/>
    <lineage>
        <taxon>unclassified sequences</taxon>
        <taxon>metagenomes</taxon>
        <taxon>ecological metagenomes</taxon>
    </lineage>
</organism>
<dbReference type="InterPro" id="IPR036291">
    <property type="entry name" value="NAD(P)-bd_dom_sf"/>
</dbReference>
<dbReference type="GO" id="GO:0000166">
    <property type="term" value="F:nucleotide binding"/>
    <property type="evidence" value="ECO:0007669"/>
    <property type="project" value="InterPro"/>
</dbReference>
<evidence type="ECO:0000313" key="3">
    <source>
        <dbReference type="EMBL" id="CAB4600945.1"/>
    </source>
</evidence>
<dbReference type="Pfam" id="PF01408">
    <property type="entry name" value="GFO_IDH_MocA"/>
    <property type="match status" value="1"/>
</dbReference>
<dbReference type="PANTHER" id="PTHR43377:SF1">
    <property type="entry name" value="BILIVERDIN REDUCTASE A"/>
    <property type="match status" value="1"/>
</dbReference>
<proteinExistence type="predicted"/>
<dbReference type="InterPro" id="IPR051450">
    <property type="entry name" value="Gfo/Idh/MocA_Oxidoreductases"/>
</dbReference>
<dbReference type="EMBL" id="CAEZWQ010000103">
    <property type="protein sequence ID" value="CAB4667047.1"/>
    <property type="molecule type" value="Genomic_DNA"/>
</dbReference>
<dbReference type="SUPFAM" id="SSF55347">
    <property type="entry name" value="Glyceraldehyde-3-phosphate dehydrogenase-like, C-terminal domain"/>
    <property type="match status" value="1"/>
</dbReference>
<dbReference type="InterPro" id="IPR000683">
    <property type="entry name" value="Gfo/Idh/MocA-like_OxRdtase_N"/>
</dbReference>
<dbReference type="Pfam" id="PF22725">
    <property type="entry name" value="GFO_IDH_MocA_C3"/>
    <property type="match status" value="1"/>
</dbReference>
<evidence type="ECO:0000259" key="1">
    <source>
        <dbReference type="Pfam" id="PF01408"/>
    </source>
</evidence>
<protein>
    <submittedName>
        <fullName evidence="3">Unannotated protein</fullName>
    </submittedName>
</protein>